<feature type="transmembrane region" description="Helical" evidence="1">
    <location>
        <begin position="118"/>
        <end position="143"/>
    </location>
</feature>
<feature type="transmembrane region" description="Helical" evidence="1">
    <location>
        <begin position="82"/>
        <end position="98"/>
    </location>
</feature>
<keyword evidence="1" id="KW-1133">Transmembrane helix</keyword>
<feature type="transmembrane region" description="Helical" evidence="1">
    <location>
        <begin position="6"/>
        <end position="24"/>
    </location>
</feature>
<dbReference type="RefSeq" id="WP_424585408.1">
    <property type="nucleotide sequence ID" value="NZ_LWID01000001.1"/>
</dbReference>
<evidence type="ECO:0000256" key="1">
    <source>
        <dbReference type="SAM" id="Phobius"/>
    </source>
</evidence>
<dbReference type="EMBL" id="LWID01000001">
    <property type="protein sequence ID" value="MDG6894650.1"/>
    <property type="molecule type" value="Genomic_DNA"/>
</dbReference>
<feature type="transmembrane region" description="Helical" evidence="1">
    <location>
        <begin position="56"/>
        <end position="75"/>
    </location>
</feature>
<proteinExistence type="predicted"/>
<dbReference type="Pfam" id="PF04945">
    <property type="entry name" value="YHS"/>
    <property type="match status" value="1"/>
</dbReference>
<feature type="domain" description="Membrane iron-sulfur containing protein FtrD-like" evidence="3">
    <location>
        <begin position="307"/>
        <end position="410"/>
    </location>
</feature>
<protein>
    <submittedName>
        <fullName evidence="4">Uncharacterized protein</fullName>
    </submittedName>
</protein>
<keyword evidence="1" id="KW-0812">Transmembrane</keyword>
<feature type="transmembrane region" description="Helical" evidence="1">
    <location>
        <begin position="212"/>
        <end position="233"/>
    </location>
</feature>
<feature type="transmembrane region" description="Helical" evidence="1">
    <location>
        <begin position="254"/>
        <end position="276"/>
    </location>
</feature>
<dbReference type="Proteomes" id="UP001155500">
    <property type="component" value="Unassembled WGS sequence"/>
</dbReference>
<evidence type="ECO:0000313" key="4">
    <source>
        <dbReference type="EMBL" id="MDG6894650.1"/>
    </source>
</evidence>
<dbReference type="InterPro" id="IPR018758">
    <property type="entry name" value="FtrD-like"/>
</dbReference>
<evidence type="ECO:0000259" key="3">
    <source>
        <dbReference type="Pfam" id="PF10080"/>
    </source>
</evidence>
<evidence type="ECO:0000259" key="2">
    <source>
        <dbReference type="Pfam" id="PF04945"/>
    </source>
</evidence>
<accession>A0A9X4P8L2</accession>
<feature type="domain" description="YHS" evidence="2">
    <location>
        <begin position="418"/>
        <end position="463"/>
    </location>
</feature>
<keyword evidence="1" id="KW-0472">Membrane</keyword>
<dbReference type="InterPro" id="IPR007029">
    <property type="entry name" value="YHS_dom"/>
</dbReference>
<sequence length="467" mass="53310">MSYFFNYFLQTILPISLLLACMWSKYKEVNLASLVKLTLLAIVISFGLHYLPQDQITKFSINSSILAILCVFLITQWLSYPYLAYLWHLLLLCIAWLVCFNNPNFTAISQIDVINTDFILHLFAILAAIIICLLISCWLYLSLRQLKTFPYSTALFTRFIPYLCFILLLAFIVTPIIGEITLNLIKLQIIELTKARLSFIAQSTQLIQLSNYFTSILLLFISIYSYCTLYQGYKFTLAERDIITKRQKQAKLEQIKTLIISGILASLISLTSQLYWDYIASQPPKLSAAKTVTLNEHQQISIPIEQVKDGKLHRFVWISDEGKTVRFFIINRLADKLSLAVVFDACLLCGDQGYIMQDNQVICIGCGVYMFTPSIGKAGGCNPVPIENWQQTEQSVIIPKTSLETGLMLFSTIVEQEVIDPVDQSKLTNNKAPFKYSYAGKTYFFATEQNLEKFRANPSKFIPLEEQ</sequence>
<dbReference type="AlphaFoldDB" id="A0A9X4P8L2"/>
<dbReference type="Pfam" id="PF10080">
    <property type="entry name" value="FtrD-like"/>
    <property type="match status" value="1"/>
</dbReference>
<feature type="transmembrane region" description="Helical" evidence="1">
    <location>
        <begin position="155"/>
        <end position="177"/>
    </location>
</feature>
<keyword evidence="5" id="KW-1185">Reference proteome</keyword>
<reference evidence="4" key="1">
    <citation type="submission" date="2016-03" db="EMBL/GenBank/DDBJ databases">
        <title>Co-evolution between Pasteurellaceae and their hosts.</title>
        <authorList>
            <person name="Hansen M.J."/>
            <person name="Bojesen A.M."/>
            <person name="Planet P."/>
        </authorList>
    </citation>
    <scope>NUCLEOTIDE SEQUENCE</scope>
    <source>
        <strain evidence="4">146/S8/89</strain>
    </source>
</reference>
<comment type="caution">
    <text evidence="4">The sequence shown here is derived from an EMBL/GenBank/DDBJ whole genome shotgun (WGS) entry which is preliminary data.</text>
</comment>
<organism evidence="4 5">
    <name type="scientific">Volucribacter amazonae</name>
    <dbReference type="NCBI Taxonomy" id="256731"/>
    <lineage>
        <taxon>Bacteria</taxon>
        <taxon>Pseudomonadati</taxon>
        <taxon>Pseudomonadota</taxon>
        <taxon>Gammaproteobacteria</taxon>
        <taxon>Pasteurellales</taxon>
        <taxon>Pasteurellaceae</taxon>
        <taxon>Volucribacter</taxon>
    </lineage>
</organism>
<name>A0A9X4P8L2_9PAST</name>
<evidence type="ECO:0000313" key="5">
    <source>
        <dbReference type="Proteomes" id="UP001155500"/>
    </source>
</evidence>
<feature type="transmembrane region" description="Helical" evidence="1">
    <location>
        <begin position="31"/>
        <end position="50"/>
    </location>
</feature>
<gene>
    <name evidence="4" type="ORF">A6A20_03180</name>
</gene>